<proteinExistence type="predicted"/>
<accession>A0A5S4VFS2</accession>
<keyword evidence="2" id="KW-1185">Reference proteome</keyword>
<sequence length="159" mass="17711">MPASDFDFLLGTWEVEHDRLVDPLGPPDGPRMRFRSTAAVQPILDGLGTADETRGRLPDGTGFVGFSLRLYDPASDAWAIWWASKARPGVLDDPVRGRFVDGRGTFVGPAESDGRSFLARFHWLDTAGPHPIWEQDFSFDDGATWQPVNWRMVHTRVGS</sequence>
<evidence type="ECO:0000313" key="1">
    <source>
        <dbReference type="EMBL" id="TYL52895.1"/>
    </source>
</evidence>
<dbReference type="RefSeq" id="WP_148732358.1">
    <property type="nucleotide sequence ID" value="NZ_VSSB01000001.1"/>
</dbReference>
<reference evidence="1 2" key="1">
    <citation type="submission" date="2019-08" db="EMBL/GenBank/DDBJ databases">
        <authorList>
            <person name="Hu J."/>
        </authorList>
    </citation>
    <scope>NUCLEOTIDE SEQUENCE [LARGE SCALE GENOMIC DNA]</scope>
    <source>
        <strain evidence="1 2">NEAU-184</strain>
    </source>
</reference>
<protein>
    <recommendedName>
        <fullName evidence="3">DUF1579 domain-containing protein</fullName>
    </recommendedName>
</protein>
<gene>
    <name evidence="1" type="ORF">FYC51_03955</name>
</gene>
<dbReference type="EMBL" id="VSSB01000001">
    <property type="protein sequence ID" value="TYL52895.1"/>
    <property type="molecule type" value="Genomic_DNA"/>
</dbReference>
<evidence type="ECO:0000313" key="2">
    <source>
        <dbReference type="Proteomes" id="UP000325243"/>
    </source>
</evidence>
<organism evidence="1 2">
    <name type="scientific">Agromyces mariniharenae</name>
    <dbReference type="NCBI Taxonomy" id="2604423"/>
    <lineage>
        <taxon>Bacteria</taxon>
        <taxon>Bacillati</taxon>
        <taxon>Actinomycetota</taxon>
        <taxon>Actinomycetes</taxon>
        <taxon>Micrococcales</taxon>
        <taxon>Microbacteriaceae</taxon>
        <taxon>Agromyces</taxon>
    </lineage>
</organism>
<dbReference type="Proteomes" id="UP000325243">
    <property type="component" value="Unassembled WGS sequence"/>
</dbReference>
<evidence type="ECO:0008006" key="3">
    <source>
        <dbReference type="Google" id="ProtNLM"/>
    </source>
</evidence>
<dbReference type="AlphaFoldDB" id="A0A5S4VFS2"/>
<comment type="caution">
    <text evidence="1">The sequence shown here is derived from an EMBL/GenBank/DDBJ whole genome shotgun (WGS) entry which is preliminary data.</text>
</comment>
<name>A0A5S4VFS2_9MICO</name>